<feature type="compositionally biased region" description="Basic and acidic residues" evidence="1">
    <location>
        <begin position="527"/>
        <end position="537"/>
    </location>
</feature>
<feature type="compositionally biased region" description="Basic and acidic residues" evidence="1">
    <location>
        <begin position="893"/>
        <end position="905"/>
    </location>
</feature>
<organism evidence="3">
    <name type="scientific">Apis mellifera</name>
    <name type="common">Honeybee</name>
    <dbReference type="NCBI Taxonomy" id="7460"/>
    <lineage>
        <taxon>Eukaryota</taxon>
        <taxon>Metazoa</taxon>
        <taxon>Ecdysozoa</taxon>
        <taxon>Arthropoda</taxon>
        <taxon>Hexapoda</taxon>
        <taxon>Insecta</taxon>
        <taxon>Pterygota</taxon>
        <taxon>Neoptera</taxon>
        <taxon>Endopterygota</taxon>
        <taxon>Hymenoptera</taxon>
        <taxon>Apocrita</taxon>
        <taxon>Aculeata</taxon>
        <taxon>Apoidea</taxon>
        <taxon>Anthophila</taxon>
        <taxon>Apidae</taxon>
        <taxon>Apis</taxon>
    </lineage>
</organism>
<accession>A0A8B6XV70</accession>
<dbReference type="KEGG" id="ame:100576529"/>
<protein>
    <submittedName>
        <fullName evidence="5">Uncharacterized protein LOC100576529</fullName>
    </submittedName>
</protein>
<name>A0A7M7GE92_APIME</name>
<sequence length="1304" mass="147433">MHRSIFTYSLLLTLVSSTCSKTIDIEETSNSITDRTIFSSPPSIDQINDESESLEYDSKLDTKRSLVIFVPTREKEEGENEECKGQKTKRCKTLFHGERVGAPIPRGALRTTLKSIGDPCNNERPREYFVGRKPSMHLLSLKKPMTIEEAKNATFRDEALFDSLRKQLLRYNFNVEATHKTEPRINVYDDDNFVCYCREKNNPSSRKDANRDIISKLRALARKGNKWGGKPERKDALVGKKQDPRTKIPSNRFPQTYYLPNEMNPVQSPTSNRFPHIYYLPNNADPMIPRKQGAILYAPTIQRVDPPLLVPKNTVEQATLPRNDIPFDPIGLDSVVGQRAPIDRQHDLNKNRQTVEQTDDPSGMADNSPSRSQNIIPASTNEDGTWKNDEETNDSNYNLQSVPSESFDKNYLPPPGIVGSPSVVPAHGYINPNSNDGSSTGLGNEYGNEYEITGSGTLDYSEVKEITAASRAYSNESENDGSTDNYDNLLINTGSMNDDTKYDYNLNSRSNNPVEKALGSENVDMIVDGHDSKYSDRGDEEEEGIVGENNPDWNSNQDSEDRMENQQRKNLDYEIPSSVGEEIIPENTMSLDEAGTVKLNDKEKKQSEGRDPDDVPSRNENDPSPFESTLKSVKTDGFSKGPSDEALPFCDNTMLHKSIKTVINNFASDDSSEMDGNEETVGSAKGEDLVPEIVQVPNLKSILSMPPIEHTILDEIKNLLSKMTGMDRKKFDSEWATNVIRNNLRNTISAAPSSKTELPPLAVEEHQFKNGKWVTNMITLAPSNEKTDDDSTDMKRLQASVKSLLRDPVIGLQAGKNPAVQNIIVQSIKNTLKPEDPVNDVFNDSIIRSSLNDELNMMEMENEEISTTENTFESTAFNLSNIDMKKLLEIAKNEADPNNDEKENESALEPSAYEKDKNISDRRNDVSSTVKSLDNGIIGAKRNFKSTEDTTLATKAYSNEETIRDNVEFSELPMTEIWPDNDASSEIEDKSSTKRIEDHNVGYSSPRMNPTENVDIANRYEDESIEKSMENENSDTIPAQDFTYLGKITVKNEGNKDDVQSLGNSELFYIGDGVKLPLEIKKLNDGSYALSISRKVCEQLLNKECPCCVPTKGNVVRAVKRNSSAINTDRTIKAKERIKISKRESMKSILSNEKYDLIDDSLQIFSMPVEAFAKRYNLSLNLEKVQTPWNFDAKEKIDEQLRDRLKNFKNKEEKNADADFHKLLTIKISENNKPETTIIKEERINNHPDEKNDVTSYKYHIENRRNLEKYRHQRNIEKNTNKRMEIATKVLNWLRDLILTTNTR</sequence>
<feature type="region of interest" description="Disordered" evidence="1">
    <location>
        <begin position="342"/>
        <end position="408"/>
    </location>
</feature>
<feature type="compositionally biased region" description="Basic and acidic residues" evidence="1">
    <location>
        <begin position="912"/>
        <end position="925"/>
    </location>
</feature>
<reference evidence="3" key="1">
    <citation type="submission" date="2021-01" db="UniProtKB">
        <authorList>
            <consortium name="EnsemblMetazoa"/>
        </authorList>
    </citation>
    <scope>IDENTIFICATION</scope>
    <source>
        <strain evidence="3">DH4</strain>
    </source>
</reference>
<evidence type="ECO:0000256" key="2">
    <source>
        <dbReference type="SAM" id="SignalP"/>
    </source>
</evidence>
<dbReference type="Proteomes" id="UP000005203">
    <property type="component" value="Linkage group LG15"/>
</dbReference>
<feature type="signal peptide" evidence="2">
    <location>
        <begin position="1"/>
        <end position="20"/>
    </location>
</feature>
<feature type="chain" id="PRO_5044659351" evidence="2">
    <location>
        <begin position="21"/>
        <end position="1304"/>
    </location>
</feature>
<dbReference type="OrthoDB" id="6776866at2759"/>
<gene>
    <name evidence="5" type="primary">LOC100576529</name>
</gene>
<dbReference type="RefSeq" id="XP_003250263.2">
    <property type="nucleotide sequence ID" value="XM_003250215.4"/>
</dbReference>
<evidence type="ECO:0000256" key="1">
    <source>
        <dbReference type="SAM" id="MobiDB-lite"/>
    </source>
</evidence>
<feature type="compositionally biased region" description="Basic and acidic residues" evidence="1">
    <location>
        <begin position="559"/>
        <end position="572"/>
    </location>
</feature>
<feature type="region of interest" description="Disordered" evidence="1">
    <location>
        <begin position="224"/>
        <end position="261"/>
    </location>
</feature>
<dbReference type="EnsemblMetazoa" id="XM_003250215">
    <property type="protein sequence ID" value="XP_003250263"/>
    <property type="gene ID" value="LOC100576529"/>
</dbReference>
<keyword evidence="2" id="KW-0732">Signal</keyword>
<feature type="compositionally biased region" description="Polar residues" evidence="1">
    <location>
        <begin position="365"/>
        <end position="383"/>
    </location>
</feature>
<feature type="region of interest" description="Disordered" evidence="1">
    <location>
        <begin position="519"/>
        <end position="643"/>
    </location>
</feature>
<evidence type="ECO:0000313" key="5">
    <source>
        <dbReference type="RefSeq" id="XP_003250263.2"/>
    </source>
</evidence>
<evidence type="ECO:0000313" key="4">
    <source>
        <dbReference type="Proteomes" id="UP000005203"/>
    </source>
</evidence>
<feature type="compositionally biased region" description="Polar residues" evidence="1">
    <location>
        <begin position="394"/>
        <end position="404"/>
    </location>
</feature>
<feature type="region of interest" description="Disordered" evidence="1">
    <location>
        <begin position="893"/>
        <end position="928"/>
    </location>
</feature>
<reference evidence="5" key="2">
    <citation type="submission" date="2025-04" db="UniProtKB">
        <authorList>
            <consortium name="RefSeq"/>
        </authorList>
    </citation>
    <scope>IDENTIFICATION</scope>
    <source>
        <strain evidence="5">DH4</strain>
        <tissue evidence="5">Whole body</tissue>
    </source>
</reference>
<accession>A0A7M7GE92</accession>
<feature type="compositionally biased region" description="Basic and acidic residues" evidence="1">
    <location>
        <begin position="229"/>
        <end position="246"/>
    </location>
</feature>
<keyword evidence="4" id="KW-1185">Reference proteome</keyword>
<feature type="compositionally biased region" description="Basic and acidic residues" evidence="1">
    <location>
        <begin position="599"/>
        <end position="621"/>
    </location>
</feature>
<dbReference type="GeneID" id="100576529"/>
<evidence type="ECO:0000313" key="3">
    <source>
        <dbReference type="EnsemblMetazoa" id="XP_003250263"/>
    </source>
</evidence>
<proteinExistence type="predicted"/>